<gene>
    <name evidence="3" type="ORF">D9615_007757</name>
</gene>
<keyword evidence="1" id="KW-0812">Transmembrane</keyword>
<keyword evidence="1" id="KW-0472">Membrane</keyword>
<feature type="transmembrane region" description="Helical" evidence="1">
    <location>
        <begin position="136"/>
        <end position="163"/>
    </location>
</feature>
<evidence type="ECO:0008006" key="5">
    <source>
        <dbReference type="Google" id="ProtNLM"/>
    </source>
</evidence>
<dbReference type="OrthoDB" id="2953532at2759"/>
<feature type="signal peptide" evidence="2">
    <location>
        <begin position="1"/>
        <end position="19"/>
    </location>
</feature>
<keyword evidence="1" id="KW-1133">Transmembrane helix</keyword>
<evidence type="ECO:0000313" key="3">
    <source>
        <dbReference type="EMBL" id="KAF5376095.1"/>
    </source>
</evidence>
<evidence type="ECO:0000256" key="1">
    <source>
        <dbReference type="SAM" id="Phobius"/>
    </source>
</evidence>
<dbReference type="AlphaFoldDB" id="A0A8H5H462"/>
<evidence type="ECO:0000256" key="2">
    <source>
        <dbReference type="SAM" id="SignalP"/>
    </source>
</evidence>
<proteinExistence type="predicted"/>
<accession>A0A8H5H462</accession>
<protein>
    <recommendedName>
        <fullName evidence="5">Extracellular membrane protein CFEM domain-containing protein</fullName>
    </recommendedName>
</protein>
<feature type="chain" id="PRO_5034061831" description="Extracellular membrane protein CFEM domain-containing protein" evidence="2">
    <location>
        <begin position="20"/>
        <end position="171"/>
    </location>
</feature>
<evidence type="ECO:0000313" key="4">
    <source>
        <dbReference type="Proteomes" id="UP000565441"/>
    </source>
</evidence>
<organism evidence="3 4">
    <name type="scientific">Tricholomella constricta</name>
    <dbReference type="NCBI Taxonomy" id="117010"/>
    <lineage>
        <taxon>Eukaryota</taxon>
        <taxon>Fungi</taxon>
        <taxon>Dikarya</taxon>
        <taxon>Basidiomycota</taxon>
        <taxon>Agaricomycotina</taxon>
        <taxon>Agaricomycetes</taxon>
        <taxon>Agaricomycetidae</taxon>
        <taxon>Agaricales</taxon>
        <taxon>Tricholomatineae</taxon>
        <taxon>Lyophyllaceae</taxon>
        <taxon>Tricholomella</taxon>
    </lineage>
</organism>
<keyword evidence="4" id="KW-1185">Reference proteome</keyword>
<dbReference type="Proteomes" id="UP000565441">
    <property type="component" value="Unassembled WGS sequence"/>
</dbReference>
<keyword evidence="2" id="KW-0732">Signal</keyword>
<sequence>MFSFVSFVLIFALASRAFAFNVTVNNRNLTTTQILNIPDSVVKTACATKCTNASQLIQSCNDDTACLCRADTVSALLQCEQCMFNKLVEVNKPMDFRVGSQSVLSAYADACKATANITLAANQTALILPSTWDQSFIAVLPVGGAIVVVVTTTFLGMAAIFLLSNMYTAGE</sequence>
<name>A0A8H5H462_9AGAR</name>
<comment type="caution">
    <text evidence="3">The sequence shown here is derived from an EMBL/GenBank/DDBJ whole genome shotgun (WGS) entry which is preliminary data.</text>
</comment>
<dbReference type="EMBL" id="JAACJP010000030">
    <property type="protein sequence ID" value="KAF5376095.1"/>
    <property type="molecule type" value="Genomic_DNA"/>
</dbReference>
<reference evidence="3 4" key="1">
    <citation type="journal article" date="2020" name="ISME J.">
        <title>Uncovering the hidden diversity of litter-decomposition mechanisms in mushroom-forming fungi.</title>
        <authorList>
            <person name="Floudas D."/>
            <person name="Bentzer J."/>
            <person name="Ahren D."/>
            <person name="Johansson T."/>
            <person name="Persson P."/>
            <person name="Tunlid A."/>
        </authorList>
    </citation>
    <scope>NUCLEOTIDE SEQUENCE [LARGE SCALE GENOMIC DNA]</scope>
    <source>
        <strain evidence="3 4">CBS 661.87</strain>
    </source>
</reference>